<proteinExistence type="predicted"/>
<keyword evidence="2" id="KW-1185">Reference proteome</keyword>
<evidence type="ECO:0000313" key="1">
    <source>
        <dbReference type="EMBL" id="MBM9504303.1"/>
    </source>
</evidence>
<name>A0ABS2TLT6_9ACTN</name>
<gene>
    <name evidence="1" type="ORF">ITX44_07095</name>
</gene>
<accession>A0ABS2TLT6</accession>
<dbReference type="Proteomes" id="UP000749040">
    <property type="component" value="Unassembled WGS sequence"/>
</dbReference>
<protein>
    <submittedName>
        <fullName evidence="1">Uncharacterized protein</fullName>
    </submittedName>
</protein>
<comment type="caution">
    <text evidence="1">The sequence shown here is derived from an EMBL/GenBank/DDBJ whole genome shotgun (WGS) entry which is preliminary data.</text>
</comment>
<dbReference type="RefSeq" id="WP_205356162.1">
    <property type="nucleotide sequence ID" value="NZ_JADKYB010000003.1"/>
</dbReference>
<reference evidence="1 2" key="1">
    <citation type="submission" date="2021-01" db="EMBL/GenBank/DDBJ databases">
        <title>Streptomyces acididurans sp. nov., isolated from a peat swamp forest soil.</title>
        <authorList>
            <person name="Chantavorakit T."/>
            <person name="Duangmal K."/>
        </authorList>
    </citation>
    <scope>NUCLEOTIDE SEQUENCE [LARGE SCALE GENOMIC DNA]</scope>
    <source>
        <strain evidence="1 2">KK5PA1</strain>
    </source>
</reference>
<organism evidence="1 2">
    <name type="scientific">Actinacidiphila acididurans</name>
    <dbReference type="NCBI Taxonomy" id="2784346"/>
    <lineage>
        <taxon>Bacteria</taxon>
        <taxon>Bacillati</taxon>
        <taxon>Actinomycetota</taxon>
        <taxon>Actinomycetes</taxon>
        <taxon>Kitasatosporales</taxon>
        <taxon>Streptomycetaceae</taxon>
        <taxon>Actinacidiphila</taxon>
    </lineage>
</organism>
<evidence type="ECO:0000313" key="2">
    <source>
        <dbReference type="Proteomes" id="UP000749040"/>
    </source>
</evidence>
<sequence>MTTLPQGPGAGAVIGVDTGAGSLREADHDLHELVDALGGPVPGLIACTHLVRLPGRQVTVLSLALPDASTAERVRRDLPDLLAERYGPGAAASSGNPGYEHGPADAVRAAGFAAAEHARRSGGRAVVYPGVAALTGTLTVADLLSYSAIGATSVVGGPPADPAAPVETRGHVRPEWCRGVLTLALAPAPGGRLAPFEVPNPTPCCADHA</sequence>
<dbReference type="EMBL" id="JADKYB010000003">
    <property type="protein sequence ID" value="MBM9504303.1"/>
    <property type="molecule type" value="Genomic_DNA"/>
</dbReference>